<name>A0ABY9LX73_9BURK</name>
<protein>
    <submittedName>
        <fullName evidence="1">Uncharacterized protein</fullName>
    </submittedName>
</protein>
<reference evidence="1 2" key="1">
    <citation type="submission" date="2023-08" db="EMBL/GenBank/DDBJ databases">
        <title>Achromobacter seleniivolatilans sp. nov., isolated from seleniferous soil.</title>
        <authorList>
            <person name="Zhang S."/>
            <person name="Li K."/>
            <person name="Peng J."/>
            <person name="Zhao Q."/>
            <person name="Wang H."/>
            <person name="Guo Y."/>
        </authorList>
    </citation>
    <scope>NUCLEOTIDE SEQUENCE [LARGE SCALE GENOMIC DNA]</scope>
    <source>
        <strain evidence="1 2">R39</strain>
    </source>
</reference>
<dbReference type="EMBL" id="CP132976">
    <property type="protein sequence ID" value="WMD18302.1"/>
    <property type="molecule type" value="Genomic_DNA"/>
</dbReference>
<keyword evidence="2" id="KW-1185">Reference proteome</keyword>
<dbReference type="Proteomes" id="UP001234798">
    <property type="component" value="Chromosome"/>
</dbReference>
<organism evidence="1 2">
    <name type="scientific">Achromobacter seleniivolatilans</name>
    <dbReference type="NCBI Taxonomy" id="3047478"/>
    <lineage>
        <taxon>Bacteria</taxon>
        <taxon>Pseudomonadati</taxon>
        <taxon>Pseudomonadota</taxon>
        <taxon>Betaproteobacteria</taxon>
        <taxon>Burkholderiales</taxon>
        <taxon>Alcaligenaceae</taxon>
        <taxon>Achromobacter</taxon>
    </lineage>
</organism>
<gene>
    <name evidence="1" type="ORF">RAS12_16795</name>
</gene>
<proteinExistence type="predicted"/>
<dbReference type="RefSeq" id="WP_306937305.1">
    <property type="nucleotide sequence ID" value="NZ_CP132976.1"/>
</dbReference>
<accession>A0ABY9LX73</accession>
<evidence type="ECO:0000313" key="1">
    <source>
        <dbReference type="EMBL" id="WMD18302.1"/>
    </source>
</evidence>
<evidence type="ECO:0000313" key="2">
    <source>
        <dbReference type="Proteomes" id="UP001234798"/>
    </source>
</evidence>
<sequence length="251" mass="27569">MQSLWNEQAVLIDADNVTLLSPERAAAARLSCRHEGNPAAAVTALLGTLSLRRPQWRNRLHVWLGYPWAHAQFLPWQANLPVGADHWRAYAQALLRERGITAELRMRLSPARHGRARLAFAADATLLDTLERQLREQGWRLGACRDLLSATLLRYGRRVRGPAGGLVLAEPTAMTCLWHSAQGWDDLVTLETPPCQSADAAIAAAEALCGRPATLAYGWASACSQQQLPPPPQAQWLGFPHPMLAVRSCAV</sequence>